<dbReference type="AlphaFoldDB" id="A0A9J7HNQ9"/>
<organism evidence="9 10">
    <name type="scientific">Branchiostoma floridae</name>
    <name type="common">Florida lancelet</name>
    <name type="synonym">Amphioxus</name>
    <dbReference type="NCBI Taxonomy" id="7739"/>
    <lineage>
        <taxon>Eukaryota</taxon>
        <taxon>Metazoa</taxon>
        <taxon>Chordata</taxon>
        <taxon>Cephalochordata</taxon>
        <taxon>Leptocardii</taxon>
        <taxon>Amphioxiformes</taxon>
        <taxon>Branchiostomatidae</taxon>
        <taxon>Branchiostoma</taxon>
    </lineage>
</organism>
<name>A0A9J7HNQ9_BRAFL</name>
<dbReference type="Pfam" id="PF00005">
    <property type="entry name" value="ABC_tran"/>
    <property type="match status" value="1"/>
</dbReference>
<dbReference type="PANTHER" id="PTHR24223:SF461">
    <property type="entry name" value="ATP-BINDING CASSETTE SUB-FAMILY C MEMBER SUR"/>
    <property type="match status" value="1"/>
</dbReference>
<evidence type="ECO:0000256" key="3">
    <source>
        <dbReference type="ARBA" id="ARBA00022741"/>
    </source>
</evidence>
<dbReference type="GO" id="GO:0140359">
    <property type="term" value="F:ABC-type transporter activity"/>
    <property type="evidence" value="ECO:0007669"/>
    <property type="project" value="InterPro"/>
</dbReference>
<dbReference type="GO" id="GO:0016887">
    <property type="term" value="F:ATP hydrolysis activity"/>
    <property type="evidence" value="ECO:0007669"/>
    <property type="project" value="InterPro"/>
</dbReference>
<accession>A0A9J7HNQ9</accession>
<evidence type="ECO:0000259" key="8">
    <source>
        <dbReference type="PROSITE" id="PS50929"/>
    </source>
</evidence>
<dbReference type="InterPro" id="IPR036640">
    <property type="entry name" value="ABC1_TM_sf"/>
</dbReference>
<evidence type="ECO:0000256" key="2">
    <source>
        <dbReference type="ARBA" id="ARBA00022692"/>
    </source>
</evidence>
<reference evidence="10" key="2">
    <citation type="submission" date="2025-08" db="UniProtKB">
        <authorList>
            <consortium name="RefSeq"/>
        </authorList>
    </citation>
    <scope>IDENTIFICATION</scope>
    <source>
        <strain evidence="10">S238N-H82</strain>
        <tissue evidence="10">Testes</tissue>
    </source>
</reference>
<keyword evidence="4" id="KW-0067">ATP-binding</keyword>
<dbReference type="GeneID" id="118405294"/>
<dbReference type="FunFam" id="1.20.1560.10:FF:000443">
    <property type="entry name" value="Uncharacterized protein"/>
    <property type="match status" value="1"/>
</dbReference>
<protein>
    <submittedName>
        <fullName evidence="10">ATP-binding cassette sub-family C member 8-like isoform X4</fullName>
    </submittedName>
</protein>
<dbReference type="GO" id="GO:0016020">
    <property type="term" value="C:membrane"/>
    <property type="evidence" value="ECO:0007669"/>
    <property type="project" value="InterPro"/>
</dbReference>
<evidence type="ECO:0000256" key="4">
    <source>
        <dbReference type="ARBA" id="ARBA00022840"/>
    </source>
</evidence>
<sequence length="526" mass="58343">MDFWLADWSASHVGGNIDAWNLTEANANYTQGNLSQPMDVPDTTGYYITGYTGLSVGAIVLTAAAVAAAILTSLRGARVMHDRMVHNIVRAPLRFFDTTPTGRILNRMAGDQGSLDNNLPGNMELFLRSGLKIVSAIVAVAVITPYFLIGMIPIIVFYYFMQKIYRATARELKRINLMKESPVYSQLSQSFGGLSTIRAYRAEERFTKQMMERLNDSFVPLLYSMGAEGWMGVRLVCAGAVIIFVAGLSSVVAGLHGLVSPAWVGLAISYAIRMQVQMFSVVSAFAKVEANMTSVERVEIYSRVPGEIYEQKTGNTIPPEEWPKSGTVQLESVTARYDQTLDPVLTTVTANIRAGEKVGICGRTGSGKSSLTLTLFRMIDMFEGVISIDGVDISRVPLTLLRSRLSIIPQDPVLFSGTIRFNLDPEEDSDDEELWRALEIAQLKDVVTDLPSKLGKWVVPSKARCPTQYKHHCCFKRCIKCKHIVCGIRTMVIVGIMLVKIEILILYQYNWYSLLAKHTSFTGTQR</sequence>
<dbReference type="SUPFAM" id="SSF90123">
    <property type="entry name" value="ABC transporter transmembrane region"/>
    <property type="match status" value="1"/>
</dbReference>
<keyword evidence="9" id="KW-1185">Reference proteome</keyword>
<evidence type="ECO:0000313" key="10">
    <source>
        <dbReference type="RefSeq" id="XP_035660617.1"/>
    </source>
</evidence>
<evidence type="ECO:0000256" key="7">
    <source>
        <dbReference type="SAM" id="Phobius"/>
    </source>
</evidence>
<dbReference type="InterPro" id="IPR050173">
    <property type="entry name" value="ABC_transporter_C-like"/>
</dbReference>
<feature type="transmembrane region" description="Helical" evidence="7">
    <location>
        <begin position="486"/>
        <end position="507"/>
    </location>
</feature>
<feature type="transmembrane region" description="Helical" evidence="7">
    <location>
        <begin position="133"/>
        <end position="161"/>
    </location>
</feature>
<reference evidence="9" key="1">
    <citation type="journal article" date="2020" name="Nat. Ecol. Evol.">
        <title>Deeply conserved synteny resolves early events in vertebrate evolution.</title>
        <authorList>
            <person name="Simakov O."/>
            <person name="Marletaz F."/>
            <person name="Yue J.X."/>
            <person name="O'Connell B."/>
            <person name="Jenkins J."/>
            <person name="Brandt A."/>
            <person name="Calef R."/>
            <person name="Tung C.H."/>
            <person name="Huang T.K."/>
            <person name="Schmutz J."/>
            <person name="Satoh N."/>
            <person name="Yu J.K."/>
            <person name="Putnam N.H."/>
            <person name="Green R.E."/>
            <person name="Rokhsar D.S."/>
        </authorList>
    </citation>
    <scope>NUCLEOTIDE SEQUENCE [LARGE SCALE GENOMIC DNA]</scope>
    <source>
        <strain evidence="9">S238N-H82</strain>
    </source>
</reference>
<dbReference type="Pfam" id="PF00664">
    <property type="entry name" value="ABC_membrane"/>
    <property type="match status" value="1"/>
</dbReference>
<dbReference type="InterPro" id="IPR003439">
    <property type="entry name" value="ABC_transporter-like_ATP-bd"/>
</dbReference>
<feature type="domain" description="ABC transmembrane type-1" evidence="8">
    <location>
        <begin position="1"/>
        <end position="290"/>
    </location>
</feature>
<dbReference type="RefSeq" id="XP_035660617.1">
    <property type="nucleotide sequence ID" value="XM_035804724.1"/>
</dbReference>
<gene>
    <name evidence="10" type="primary">LOC118405294</name>
</gene>
<dbReference type="GO" id="GO:0005524">
    <property type="term" value="F:ATP binding"/>
    <property type="evidence" value="ECO:0007669"/>
    <property type="project" value="UniProtKB-KW"/>
</dbReference>
<keyword evidence="2 7" id="KW-0812">Transmembrane</keyword>
<dbReference type="FunFam" id="3.40.50.300:FF:003838">
    <property type="entry name" value="ATP-dependent bile acid permease, putative"/>
    <property type="match status" value="1"/>
</dbReference>
<dbReference type="PANTHER" id="PTHR24223">
    <property type="entry name" value="ATP-BINDING CASSETTE SUB-FAMILY C"/>
    <property type="match status" value="1"/>
</dbReference>
<dbReference type="Proteomes" id="UP000001554">
    <property type="component" value="Chromosome 18"/>
</dbReference>
<dbReference type="InterPro" id="IPR011527">
    <property type="entry name" value="ABC1_TM_dom"/>
</dbReference>
<dbReference type="SUPFAM" id="SSF52540">
    <property type="entry name" value="P-loop containing nucleoside triphosphate hydrolases"/>
    <property type="match status" value="1"/>
</dbReference>
<feature type="transmembrane region" description="Helical" evidence="7">
    <location>
        <begin position="48"/>
        <end position="74"/>
    </location>
</feature>
<keyword evidence="6 7" id="KW-0472">Membrane</keyword>
<dbReference type="PROSITE" id="PS50929">
    <property type="entry name" value="ABC_TM1F"/>
    <property type="match status" value="1"/>
</dbReference>
<keyword evidence="3" id="KW-0547">Nucleotide-binding</keyword>
<keyword evidence="1" id="KW-0813">Transport</keyword>
<dbReference type="Gene3D" id="3.40.50.300">
    <property type="entry name" value="P-loop containing nucleotide triphosphate hydrolases"/>
    <property type="match status" value="1"/>
</dbReference>
<dbReference type="Gene3D" id="1.20.1560.10">
    <property type="entry name" value="ABC transporter type 1, transmembrane domain"/>
    <property type="match status" value="1"/>
</dbReference>
<evidence type="ECO:0000313" key="9">
    <source>
        <dbReference type="Proteomes" id="UP000001554"/>
    </source>
</evidence>
<evidence type="ECO:0000256" key="1">
    <source>
        <dbReference type="ARBA" id="ARBA00022448"/>
    </source>
</evidence>
<dbReference type="InterPro" id="IPR027417">
    <property type="entry name" value="P-loop_NTPase"/>
</dbReference>
<feature type="transmembrane region" description="Helical" evidence="7">
    <location>
        <begin position="221"/>
        <end position="245"/>
    </location>
</feature>
<evidence type="ECO:0000256" key="6">
    <source>
        <dbReference type="ARBA" id="ARBA00023136"/>
    </source>
</evidence>
<evidence type="ECO:0000256" key="5">
    <source>
        <dbReference type="ARBA" id="ARBA00022989"/>
    </source>
</evidence>
<proteinExistence type="predicted"/>
<keyword evidence="5 7" id="KW-1133">Transmembrane helix</keyword>